<feature type="region of interest" description="Disordered" evidence="1">
    <location>
        <begin position="50"/>
        <end position="97"/>
    </location>
</feature>
<dbReference type="SUPFAM" id="SSF55785">
    <property type="entry name" value="PYP-like sensor domain (PAS domain)"/>
    <property type="match status" value="1"/>
</dbReference>
<feature type="compositionally biased region" description="Polar residues" evidence="1">
    <location>
        <begin position="58"/>
        <end position="68"/>
    </location>
</feature>
<dbReference type="InterPro" id="IPR035965">
    <property type="entry name" value="PAS-like_dom_sf"/>
</dbReference>
<organism evidence="2">
    <name type="scientific">Streptomyces globisporus</name>
    <dbReference type="NCBI Taxonomy" id="1908"/>
    <lineage>
        <taxon>Bacteria</taxon>
        <taxon>Bacillati</taxon>
        <taxon>Actinomycetota</taxon>
        <taxon>Actinomycetes</taxon>
        <taxon>Kitasatosporales</taxon>
        <taxon>Streptomycetaceae</taxon>
        <taxon>Streptomyces</taxon>
    </lineage>
</organism>
<gene>
    <name evidence="2" type="ORF">ID875_10695</name>
</gene>
<feature type="compositionally biased region" description="Pro residues" evidence="1">
    <location>
        <begin position="73"/>
        <end position="86"/>
    </location>
</feature>
<reference evidence="2" key="1">
    <citation type="journal article" date="2020" name="PLoS ONE">
        <title>Isolation and characterization of Streptomyces bacteriophages and Streptomyces strains encoding biosynthetic arsenals: Streptomyces strains and phages for antibiotic discovery.</title>
        <authorList>
            <person name="Montano E.T."/>
            <person name="Nideffer J.F."/>
            <person name="Brumage L."/>
            <person name="Erb M."/>
            <person name="Derman A.I."/>
            <person name="Davis J.P."/>
            <person name="Estrada E."/>
            <person name="Fu S."/>
            <person name="Le D."/>
            <person name="Vuppala A."/>
            <person name="Tran C."/>
            <person name="Luterstein E."/>
            <person name="Lakkaraju S."/>
            <person name="Panchagnula S."/>
            <person name="Ren C."/>
            <person name="Doan J."/>
            <person name="Tran S."/>
            <person name="Soriano J."/>
            <person name="Fujita Y."/>
            <person name="Gutala P."/>
            <person name="Fujii Q."/>
            <person name="Lee M."/>
            <person name="Bui A."/>
            <person name="Villarreal C."/>
            <person name="Shing S.R."/>
            <person name="Kim S."/>
            <person name="Freeman D."/>
            <person name="Racha V."/>
            <person name="Ho A."/>
            <person name="Kumar P."/>
            <person name="Falah K."/>
            <person name="Dawson T."/>
            <person name="Enustun E."/>
            <person name="Prichard A."/>
            <person name="Gomez A."/>
            <person name="Khanna K."/>
            <person name="Trigg S."/>
            <person name="Fernandez L."/>
            <person name="Pogliano K."/>
            <person name="Pogliano J."/>
        </authorList>
    </citation>
    <scope>NUCLEOTIDE SEQUENCE</scope>
    <source>
        <strain evidence="2">QF2</strain>
    </source>
</reference>
<proteinExistence type="predicted"/>
<sequence length="97" mass="9396">MTGSAVVNNPSQPAIGRPAAVLDVLPDGLVLVDDNGTVVNANTMALALFETPGRPSSGADSSICSRSSTGGRPPAPPTAPPRPPTGPARGCGPGPGG</sequence>
<evidence type="ECO:0000256" key="1">
    <source>
        <dbReference type="SAM" id="MobiDB-lite"/>
    </source>
</evidence>
<comment type="caution">
    <text evidence="2">The sequence shown here is derived from an EMBL/GenBank/DDBJ whole genome shotgun (WGS) entry which is preliminary data.</text>
</comment>
<dbReference type="EMBL" id="JACWUS010000001">
    <property type="protein sequence ID" value="MBD2828694.1"/>
    <property type="molecule type" value="Genomic_DNA"/>
</dbReference>
<accession>A0A927GNA6</accession>
<evidence type="ECO:0000313" key="2">
    <source>
        <dbReference type="EMBL" id="MBD2828694.1"/>
    </source>
</evidence>
<protein>
    <submittedName>
        <fullName evidence="2">PAS domain-containing protein</fullName>
    </submittedName>
</protein>
<dbReference type="AlphaFoldDB" id="A0A927GNA6"/>
<name>A0A927GNA6_STRGL</name>